<evidence type="ECO:0000256" key="3">
    <source>
        <dbReference type="ARBA" id="ARBA00023163"/>
    </source>
</evidence>
<dbReference type="InterPro" id="IPR001005">
    <property type="entry name" value="SANT/Myb"/>
</dbReference>
<dbReference type="VEuPathDB" id="FungiDB:AeMF1_001703"/>
<dbReference type="Pfam" id="PF00249">
    <property type="entry name" value="Myb_DNA-binding"/>
    <property type="match status" value="1"/>
</dbReference>
<dbReference type="PROSITE" id="PS50090">
    <property type="entry name" value="MYB_LIKE"/>
    <property type="match status" value="3"/>
</dbReference>
<dbReference type="GO" id="GO:0042795">
    <property type="term" value="P:snRNA transcription by RNA polymerase II"/>
    <property type="evidence" value="ECO:0007669"/>
    <property type="project" value="TreeGrafter"/>
</dbReference>
<gene>
    <name evidence="7" type="ORF">Ae201684_009472</name>
</gene>
<dbReference type="Pfam" id="PF13921">
    <property type="entry name" value="Myb_DNA-bind_6"/>
    <property type="match status" value="1"/>
</dbReference>
<keyword evidence="4" id="KW-0539">Nucleus</keyword>
<evidence type="ECO:0000259" key="5">
    <source>
        <dbReference type="PROSITE" id="PS50090"/>
    </source>
</evidence>
<dbReference type="GO" id="GO:0001006">
    <property type="term" value="F:RNA polymerase III type 3 promoter sequence-specific DNA binding"/>
    <property type="evidence" value="ECO:0007669"/>
    <property type="project" value="TreeGrafter"/>
</dbReference>
<name>A0A6G0X2A1_9STRA</name>
<evidence type="ECO:0000259" key="6">
    <source>
        <dbReference type="PROSITE" id="PS51294"/>
    </source>
</evidence>
<protein>
    <submittedName>
        <fullName evidence="7">Uncharacterized protein</fullName>
    </submittedName>
</protein>
<evidence type="ECO:0000256" key="1">
    <source>
        <dbReference type="ARBA" id="ARBA00023015"/>
    </source>
</evidence>
<reference evidence="7 8" key="1">
    <citation type="submission" date="2019-07" db="EMBL/GenBank/DDBJ databases">
        <title>Genomics analysis of Aphanomyces spp. identifies a new class of oomycete effector associated with host adaptation.</title>
        <authorList>
            <person name="Gaulin E."/>
        </authorList>
    </citation>
    <scope>NUCLEOTIDE SEQUENCE [LARGE SCALE GENOMIC DNA]</scope>
    <source>
        <strain evidence="7 8">ATCC 201684</strain>
    </source>
</reference>
<dbReference type="GO" id="GO:0042796">
    <property type="term" value="P:snRNA transcription by RNA polymerase III"/>
    <property type="evidence" value="ECO:0007669"/>
    <property type="project" value="TreeGrafter"/>
</dbReference>
<dbReference type="PANTHER" id="PTHR46621:SF1">
    <property type="entry name" value="SNRNA-ACTIVATING PROTEIN COMPLEX SUBUNIT 4"/>
    <property type="match status" value="1"/>
</dbReference>
<feature type="domain" description="Myb-like" evidence="5">
    <location>
        <begin position="250"/>
        <end position="305"/>
    </location>
</feature>
<dbReference type="GO" id="GO:0000978">
    <property type="term" value="F:RNA polymerase II cis-regulatory region sequence-specific DNA binding"/>
    <property type="evidence" value="ECO:0007669"/>
    <property type="project" value="TreeGrafter"/>
</dbReference>
<keyword evidence="8" id="KW-1185">Reference proteome</keyword>
<dbReference type="Proteomes" id="UP000481153">
    <property type="component" value="Unassembled WGS sequence"/>
</dbReference>
<feature type="domain" description="HTH myb-type" evidence="6">
    <location>
        <begin position="203"/>
        <end position="253"/>
    </location>
</feature>
<proteinExistence type="predicted"/>
<dbReference type="SUPFAM" id="SSF46689">
    <property type="entry name" value="Homeodomain-like"/>
    <property type="match status" value="3"/>
</dbReference>
<accession>A0A6G0X2A1</accession>
<dbReference type="PROSITE" id="PS51294">
    <property type="entry name" value="HTH_MYB"/>
    <property type="match status" value="2"/>
</dbReference>
<comment type="caution">
    <text evidence="7">The sequence shown here is derived from an EMBL/GenBank/DDBJ whole genome shotgun (WGS) entry which is preliminary data.</text>
</comment>
<keyword evidence="2" id="KW-0238">DNA-binding</keyword>
<dbReference type="InterPro" id="IPR051575">
    <property type="entry name" value="Myb-like_DNA-bd"/>
</dbReference>
<organism evidence="7 8">
    <name type="scientific">Aphanomyces euteiches</name>
    <dbReference type="NCBI Taxonomy" id="100861"/>
    <lineage>
        <taxon>Eukaryota</taxon>
        <taxon>Sar</taxon>
        <taxon>Stramenopiles</taxon>
        <taxon>Oomycota</taxon>
        <taxon>Saprolegniomycetes</taxon>
        <taxon>Saprolegniales</taxon>
        <taxon>Verrucalvaceae</taxon>
        <taxon>Aphanomyces</taxon>
    </lineage>
</organism>
<dbReference type="CDD" id="cd00167">
    <property type="entry name" value="SANT"/>
    <property type="match status" value="2"/>
</dbReference>
<dbReference type="GO" id="GO:0019185">
    <property type="term" value="C:snRNA-activating protein complex"/>
    <property type="evidence" value="ECO:0007669"/>
    <property type="project" value="TreeGrafter"/>
</dbReference>
<dbReference type="AlphaFoldDB" id="A0A6G0X2A1"/>
<keyword evidence="3" id="KW-0804">Transcription</keyword>
<dbReference type="PANTHER" id="PTHR46621">
    <property type="entry name" value="SNRNA-ACTIVATING PROTEIN COMPLEX SUBUNIT 4"/>
    <property type="match status" value="1"/>
</dbReference>
<dbReference type="InterPro" id="IPR009057">
    <property type="entry name" value="Homeodomain-like_sf"/>
</dbReference>
<dbReference type="EMBL" id="VJMJ01000119">
    <property type="protein sequence ID" value="KAF0733915.1"/>
    <property type="molecule type" value="Genomic_DNA"/>
</dbReference>
<dbReference type="SMART" id="SM00717">
    <property type="entry name" value="SANT"/>
    <property type="match status" value="5"/>
</dbReference>
<evidence type="ECO:0000313" key="7">
    <source>
        <dbReference type="EMBL" id="KAF0733915.1"/>
    </source>
</evidence>
<dbReference type="InterPro" id="IPR017930">
    <property type="entry name" value="Myb_dom"/>
</dbReference>
<evidence type="ECO:0000256" key="2">
    <source>
        <dbReference type="ARBA" id="ARBA00023125"/>
    </source>
</evidence>
<feature type="domain" description="HTH myb-type" evidence="6">
    <location>
        <begin position="306"/>
        <end position="361"/>
    </location>
</feature>
<feature type="domain" description="Myb-like" evidence="5">
    <location>
        <begin position="306"/>
        <end position="357"/>
    </location>
</feature>
<evidence type="ECO:0000256" key="4">
    <source>
        <dbReference type="ARBA" id="ARBA00023242"/>
    </source>
</evidence>
<keyword evidence="1" id="KW-0805">Transcription regulation</keyword>
<dbReference type="Gene3D" id="1.10.10.60">
    <property type="entry name" value="Homeodomain-like"/>
    <property type="match status" value="3"/>
</dbReference>
<sequence length="362" mass="42524">MSRIKQIKELKRIEHRASIQAQLAEIIGGSQEPPPSSIIPLEGPRSKKRNREFFVHTTDTKRTCLLWKNTETVFAQLIRRRSHEFKFPTPQKWTLKEREQLQEAIELPLWFRGIRWESIPKHAKLRDRTGHSCFLRHALNVVEAVEAAHPWTEAEDSMVQTLREEALSWHRIAERMAQKFVQRPEVAYFLRYQLHLNPHRQKKWTPEDDAALRAAVETFGAESNVWQLVAETLDGFLPNQCGNRWRYSLCPQVKTGKFTIEEDRRLILALCTEKDRPGGIDWMTVKEYVPERTSIQCRERFQDSLAPDKKNDKFSAEEDAVLRHWVSVSGGRKWSEIAQHLQGRTSDQCRRRWSTLKKAVQE</sequence>
<evidence type="ECO:0000313" key="8">
    <source>
        <dbReference type="Proteomes" id="UP000481153"/>
    </source>
</evidence>
<feature type="domain" description="Myb-like" evidence="5">
    <location>
        <begin position="200"/>
        <end position="249"/>
    </location>
</feature>